<keyword evidence="8" id="KW-0472">Membrane</keyword>
<dbReference type="EMBL" id="CP014060">
    <property type="protein sequence ID" value="AMG39922.1"/>
    <property type="molecule type" value="Genomic_DNA"/>
</dbReference>
<dbReference type="InterPro" id="IPR030679">
    <property type="entry name" value="ABC_ATPase_HisP-typ"/>
</dbReference>
<dbReference type="RefSeq" id="WP_006395994.1">
    <property type="nucleotide sequence ID" value="NZ_CP014060.2"/>
</dbReference>
<dbReference type="InterPro" id="IPR003593">
    <property type="entry name" value="AAA+_ATPase"/>
</dbReference>
<dbReference type="GO" id="GO:0005524">
    <property type="term" value="F:ATP binding"/>
    <property type="evidence" value="ECO:0007669"/>
    <property type="project" value="UniProtKB-KW"/>
</dbReference>
<comment type="similarity">
    <text evidence="2">Belongs to the ABC transporter superfamily.</text>
</comment>
<reference evidence="12" key="1">
    <citation type="submission" date="2015-12" db="EMBL/GenBank/DDBJ databases">
        <title>FDA dAtabase for Regulatory Grade micrObial Sequences (FDA-ARGOS): Supporting development and validation of Infectious Disease Dx tests.</title>
        <authorList>
            <person name="Case J."/>
            <person name="Tallon L."/>
            <person name="Sadzewicz L."/>
            <person name="Sengamalay N."/>
            <person name="Ott S."/>
            <person name="Godinez A."/>
            <person name="Nagaraj S."/>
            <person name="Nadendla S."/>
            <person name="Sichtig H."/>
        </authorList>
    </citation>
    <scope>NUCLEOTIDE SEQUENCE [LARGE SCALE GENOMIC DNA]</scope>
    <source>
        <strain evidence="12">FDAARGOS_147</strain>
    </source>
</reference>
<dbReference type="GO" id="GO:0005886">
    <property type="term" value="C:plasma membrane"/>
    <property type="evidence" value="ECO:0007669"/>
    <property type="project" value="UniProtKB-SubCell"/>
</dbReference>
<evidence type="ECO:0000259" key="10">
    <source>
        <dbReference type="PROSITE" id="PS50893"/>
    </source>
</evidence>
<organism evidence="11 12">
    <name type="scientific">Alcaligenes xylosoxydans xylosoxydans</name>
    <name type="common">Achromobacter xylosoxidans</name>
    <dbReference type="NCBI Taxonomy" id="85698"/>
    <lineage>
        <taxon>Bacteria</taxon>
        <taxon>Pseudomonadati</taxon>
        <taxon>Pseudomonadota</taxon>
        <taxon>Betaproteobacteria</taxon>
        <taxon>Burkholderiales</taxon>
        <taxon>Alcaligenaceae</taxon>
        <taxon>Achromobacter</taxon>
    </lineage>
</organism>
<keyword evidence="4" id="KW-1003">Cell membrane</keyword>
<evidence type="ECO:0000256" key="4">
    <source>
        <dbReference type="ARBA" id="ARBA00022475"/>
    </source>
</evidence>
<dbReference type="PIRSF" id="PIRSF039085">
    <property type="entry name" value="ABC_ATPase_HisP"/>
    <property type="match status" value="1"/>
</dbReference>
<dbReference type="PANTHER" id="PTHR43166:SF9">
    <property type="entry name" value="GLUTAMATE_ASPARTATE IMPORT ATP-BINDING PROTEIN GLTL"/>
    <property type="match status" value="1"/>
</dbReference>
<evidence type="ECO:0000256" key="1">
    <source>
        <dbReference type="ARBA" id="ARBA00004202"/>
    </source>
</evidence>
<dbReference type="PANTHER" id="PTHR43166">
    <property type="entry name" value="AMINO ACID IMPORT ATP-BINDING PROTEIN"/>
    <property type="match status" value="1"/>
</dbReference>
<dbReference type="Pfam" id="PF00005">
    <property type="entry name" value="ABC_tran"/>
    <property type="match status" value="1"/>
</dbReference>
<feature type="region of interest" description="Disordered" evidence="9">
    <location>
        <begin position="60"/>
        <end position="80"/>
    </location>
</feature>
<dbReference type="InterPro" id="IPR003439">
    <property type="entry name" value="ABC_transporter-like_ATP-bd"/>
</dbReference>
<dbReference type="InterPro" id="IPR027417">
    <property type="entry name" value="P-loop_NTPase"/>
</dbReference>
<dbReference type="InterPro" id="IPR017871">
    <property type="entry name" value="ABC_transporter-like_CS"/>
</dbReference>
<sequence>MSSSITIKNLHKRYGELEVLKGINLEIPAGQTVAVIGPSGSGKSTLLRVLMTLDPPSSGEIEIDGEPMWTDAQGRPAGPNSEHLRKVRGKIGMVFQHFNLFPHMTALGNAMEAPVHVLGLSRDQARERAVEYLEMVGLGDKLDVYPAQLSGGQKQRVGIARALAMCPEIMLFDEVTSALDPELVGGILQILRDLSARKSMTMIIVTHQMKFAERSSDRTLFFDEGNIVEDAESQTLFSEPKEARTRQFLDSVIEGQ</sequence>
<keyword evidence="6 11" id="KW-0067">ATP-binding</keyword>
<dbReference type="PROSITE" id="PS50893">
    <property type="entry name" value="ABC_TRANSPORTER_2"/>
    <property type="match status" value="1"/>
</dbReference>
<gene>
    <name evidence="11" type="primary">ehuA</name>
    <name evidence="11" type="ORF">AL504_30395</name>
</gene>
<proteinExistence type="inferred from homology"/>
<dbReference type="GO" id="GO:0015424">
    <property type="term" value="F:ABC-type amino acid transporter activity"/>
    <property type="evidence" value="ECO:0007669"/>
    <property type="project" value="InterPro"/>
</dbReference>
<evidence type="ECO:0000256" key="7">
    <source>
        <dbReference type="ARBA" id="ARBA00022970"/>
    </source>
</evidence>
<dbReference type="SMART" id="SM00382">
    <property type="entry name" value="AAA"/>
    <property type="match status" value="1"/>
</dbReference>
<dbReference type="SUPFAM" id="SSF52540">
    <property type="entry name" value="P-loop containing nucleoside triphosphate hydrolases"/>
    <property type="match status" value="1"/>
</dbReference>
<comment type="subcellular location">
    <subcellularLocation>
        <location evidence="1">Cell membrane</location>
        <topology evidence="1">Peripheral membrane protein</topology>
    </subcellularLocation>
</comment>
<evidence type="ECO:0000256" key="2">
    <source>
        <dbReference type="ARBA" id="ARBA00005417"/>
    </source>
</evidence>
<keyword evidence="5" id="KW-0547">Nucleotide-binding</keyword>
<dbReference type="AlphaFoldDB" id="A0A109XYD1"/>
<evidence type="ECO:0000256" key="8">
    <source>
        <dbReference type="ARBA" id="ARBA00023136"/>
    </source>
</evidence>
<evidence type="ECO:0000313" key="12">
    <source>
        <dbReference type="Proteomes" id="UP000060602"/>
    </source>
</evidence>
<keyword evidence="7" id="KW-0029">Amino-acid transport</keyword>
<dbReference type="NCBIfam" id="TIGR03005">
    <property type="entry name" value="ectoine_ehuA"/>
    <property type="match status" value="1"/>
</dbReference>
<protein>
    <submittedName>
        <fullName evidence="11">Ectoine/hydroxyectoine ABC transporter ATP-binding protein EhuA</fullName>
    </submittedName>
</protein>
<evidence type="ECO:0000313" key="11">
    <source>
        <dbReference type="EMBL" id="AMG39922.1"/>
    </source>
</evidence>
<evidence type="ECO:0000256" key="9">
    <source>
        <dbReference type="SAM" id="MobiDB-lite"/>
    </source>
</evidence>
<name>A0A109XYD1_ALCXX</name>
<dbReference type="InterPro" id="IPR014343">
    <property type="entry name" value="Ectoine_EhuA"/>
</dbReference>
<keyword evidence="3" id="KW-0813">Transport</keyword>
<dbReference type="Proteomes" id="UP000060602">
    <property type="component" value="Chromosome"/>
</dbReference>
<dbReference type="PROSITE" id="PS00211">
    <property type="entry name" value="ABC_TRANSPORTER_1"/>
    <property type="match status" value="1"/>
</dbReference>
<evidence type="ECO:0000256" key="6">
    <source>
        <dbReference type="ARBA" id="ARBA00022840"/>
    </source>
</evidence>
<evidence type="ECO:0000256" key="5">
    <source>
        <dbReference type="ARBA" id="ARBA00022741"/>
    </source>
</evidence>
<dbReference type="Gene3D" id="3.40.50.300">
    <property type="entry name" value="P-loop containing nucleotide triphosphate hydrolases"/>
    <property type="match status" value="1"/>
</dbReference>
<dbReference type="CDD" id="cd03262">
    <property type="entry name" value="ABC_HisP_GlnQ"/>
    <property type="match status" value="1"/>
</dbReference>
<dbReference type="GO" id="GO:0016887">
    <property type="term" value="F:ATP hydrolysis activity"/>
    <property type="evidence" value="ECO:0007669"/>
    <property type="project" value="InterPro"/>
</dbReference>
<evidence type="ECO:0000256" key="3">
    <source>
        <dbReference type="ARBA" id="ARBA00022448"/>
    </source>
</evidence>
<feature type="domain" description="ABC transporter" evidence="10">
    <location>
        <begin position="5"/>
        <end position="249"/>
    </location>
</feature>
<accession>A0A109XYD1</accession>
<dbReference type="InterPro" id="IPR050086">
    <property type="entry name" value="MetN_ABC_transporter-like"/>
</dbReference>